<proteinExistence type="inferred from homology"/>
<dbReference type="Pfam" id="PF13495">
    <property type="entry name" value="Phage_int_SAM_4"/>
    <property type="match status" value="1"/>
</dbReference>
<keyword evidence="4" id="KW-0233">DNA recombination</keyword>
<evidence type="ECO:0000313" key="8">
    <source>
        <dbReference type="EMBL" id="SJZ67107.1"/>
    </source>
</evidence>
<evidence type="ECO:0000259" key="7">
    <source>
        <dbReference type="PROSITE" id="PS51900"/>
    </source>
</evidence>
<dbReference type="InterPro" id="IPR004107">
    <property type="entry name" value="Integrase_SAM-like_N"/>
</dbReference>
<dbReference type="GO" id="GO:0015074">
    <property type="term" value="P:DNA integration"/>
    <property type="evidence" value="ECO:0007669"/>
    <property type="project" value="UniProtKB-KW"/>
</dbReference>
<dbReference type="EMBL" id="FUWX01000008">
    <property type="protein sequence ID" value="SJZ67107.1"/>
    <property type="molecule type" value="Genomic_DNA"/>
</dbReference>
<name>A0A1T4MJR3_9FUSO</name>
<keyword evidence="2" id="KW-0229">DNA integration</keyword>
<dbReference type="Proteomes" id="UP000191153">
    <property type="component" value="Unassembled WGS sequence"/>
</dbReference>
<feature type="domain" description="Core-binding (CB)" evidence="7">
    <location>
        <begin position="19"/>
        <end position="108"/>
    </location>
</feature>
<evidence type="ECO:0000256" key="5">
    <source>
        <dbReference type="PROSITE-ProRule" id="PRU01248"/>
    </source>
</evidence>
<comment type="similarity">
    <text evidence="1">Belongs to the 'phage' integrase family.</text>
</comment>
<dbReference type="GO" id="GO:0003677">
    <property type="term" value="F:DNA binding"/>
    <property type="evidence" value="ECO:0007669"/>
    <property type="project" value="UniProtKB-UniRule"/>
</dbReference>
<dbReference type="RefSeq" id="WP_078693742.1">
    <property type="nucleotide sequence ID" value="NZ_FUWX01000008.1"/>
</dbReference>
<dbReference type="InterPro" id="IPR013762">
    <property type="entry name" value="Integrase-like_cat_sf"/>
</dbReference>
<dbReference type="PANTHER" id="PTHR30349">
    <property type="entry name" value="PHAGE INTEGRASE-RELATED"/>
    <property type="match status" value="1"/>
</dbReference>
<feature type="domain" description="Tyr recombinase" evidence="6">
    <location>
        <begin position="129"/>
        <end position="318"/>
    </location>
</feature>
<dbReference type="Gene3D" id="1.10.150.130">
    <property type="match status" value="1"/>
</dbReference>
<accession>A0A1T4MJR3</accession>
<keyword evidence="9" id="KW-1185">Reference proteome</keyword>
<gene>
    <name evidence="8" type="ORF">SAMN02745174_01253</name>
</gene>
<evidence type="ECO:0000256" key="4">
    <source>
        <dbReference type="ARBA" id="ARBA00023172"/>
    </source>
</evidence>
<evidence type="ECO:0000256" key="1">
    <source>
        <dbReference type="ARBA" id="ARBA00008857"/>
    </source>
</evidence>
<dbReference type="Gene3D" id="1.10.443.10">
    <property type="entry name" value="Intergrase catalytic core"/>
    <property type="match status" value="1"/>
</dbReference>
<dbReference type="SUPFAM" id="SSF56349">
    <property type="entry name" value="DNA breaking-rejoining enzymes"/>
    <property type="match status" value="1"/>
</dbReference>
<dbReference type="InterPro" id="IPR011010">
    <property type="entry name" value="DNA_brk_join_enz"/>
</dbReference>
<keyword evidence="3 5" id="KW-0238">DNA-binding</keyword>
<dbReference type="STRING" id="180163.SAMN02745174_01253"/>
<reference evidence="8 9" key="1">
    <citation type="submission" date="2017-02" db="EMBL/GenBank/DDBJ databases">
        <authorList>
            <person name="Peterson S.W."/>
        </authorList>
    </citation>
    <scope>NUCLEOTIDE SEQUENCE [LARGE SCALE GENOMIC DNA]</scope>
    <source>
        <strain evidence="8 9">ATCC 700028</strain>
    </source>
</reference>
<dbReference type="PROSITE" id="PS51898">
    <property type="entry name" value="TYR_RECOMBINASE"/>
    <property type="match status" value="1"/>
</dbReference>
<dbReference type="OrthoDB" id="9801717at2"/>
<dbReference type="PANTHER" id="PTHR30349:SF64">
    <property type="entry name" value="PROPHAGE INTEGRASE INTD-RELATED"/>
    <property type="match status" value="1"/>
</dbReference>
<evidence type="ECO:0000256" key="2">
    <source>
        <dbReference type="ARBA" id="ARBA00022908"/>
    </source>
</evidence>
<dbReference type="CDD" id="cd00397">
    <property type="entry name" value="DNA_BRE_C"/>
    <property type="match status" value="1"/>
</dbReference>
<dbReference type="PROSITE" id="PS51900">
    <property type="entry name" value="CB"/>
    <property type="match status" value="1"/>
</dbReference>
<dbReference type="InterPro" id="IPR010998">
    <property type="entry name" value="Integrase_recombinase_N"/>
</dbReference>
<evidence type="ECO:0000256" key="3">
    <source>
        <dbReference type="ARBA" id="ARBA00023125"/>
    </source>
</evidence>
<dbReference type="AlphaFoldDB" id="A0A1T4MJR3"/>
<dbReference type="Pfam" id="PF00589">
    <property type="entry name" value="Phage_integrase"/>
    <property type="match status" value="1"/>
</dbReference>
<evidence type="ECO:0000259" key="6">
    <source>
        <dbReference type="PROSITE" id="PS51898"/>
    </source>
</evidence>
<dbReference type="GO" id="GO:0006310">
    <property type="term" value="P:DNA recombination"/>
    <property type="evidence" value="ECO:0007669"/>
    <property type="project" value="UniProtKB-KW"/>
</dbReference>
<dbReference type="InterPro" id="IPR044068">
    <property type="entry name" value="CB"/>
</dbReference>
<dbReference type="InterPro" id="IPR050090">
    <property type="entry name" value="Tyrosine_recombinase_XerCD"/>
</dbReference>
<organism evidence="8 9">
    <name type="scientific">Cetobacterium ceti</name>
    <dbReference type="NCBI Taxonomy" id="180163"/>
    <lineage>
        <taxon>Bacteria</taxon>
        <taxon>Fusobacteriati</taxon>
        <taxon>Fusobacteriota</taxon>
        <taxon>Fusobacteriia</taxon>
        <taxon>Fusobacteriales</taxon>
        <taxon>Fusobacteriaceae</taxon>
        <taxon>Cetobacterium</taxon>
    </lineage>
</organism>
<evidence type="ECO:0000313" key="9">
    <source>
        <dbReference type="Proteomes" id="UP000191153"/>
    </source>
</evidence>
<sequence length="330" mass="39290">MDIVIKEKGALSTQRRKKRSKEDRKSIFEIYRSKKTIKDYFFYLKDFLNYVYDGDNPIEGEELIQLMSEIEKEDVEDYLAHLLNERKMKKTSVNKIISGLKSLYKELEKHGYKNPVKHINHFKVSRDIENILKLSFEDIKEIIGKYKITNDKEYRNITILYTLFYTGMRSEELLNLQYKHILKRDGEYFLKLEKTKSGKEQYKPLHDFLVNKLNEYQDYVSNLYNIDFNDFEERYVFPSSFEKNKKLSYRALYTLIQNMGKLINKEISPHNVRHAIATELSLNGADLIEIRDFLGHADTKVTEVYINAKSIIQKRVLEKIPMPSMDEKNN</sequence>
<dbReference type="InterPro" id="IPR002104">
    <property type="entry name" value="Integrase_catalytic"/>
</dbReference>
<protein>
    <submittedName>
        <fullName evidence="8">Integrase/recombinase XerD</fullName>
    </submittedName>
</protein>